<protein>
    <recommendedName>
        <fullName evidence="3">Phage protein</fullName>
    </recommendedName>
</protein>
<dbReference type="EMBL" id="JAODBU010000002">
    <property type="protein sequence ID" value="MCT7397772.1"/>
    <property type="molecule type" value="Genomic_DNA"/>
</dbReference>
<proteinExistence type="predicted"/>
<evidence type="ECO:0008006" key="3">
    <source>
        <dbReference type="Google" id="ProtNLM"/>
    </source>
</evidence>
<gene>
    <name evidence="1" type="ORF">N5B56_01555</name>
</gene>
<keyword evidence="2" id="KW-1185">Reference proteome</keyword>
<dbReference type="Proteomes" id="UP001431199">
    <property type="component" value="Unassembled WGS sequence"/>
</dbReference>
<organism evidence="1 2">
    <name type="scientific">Eubacterium album</name>
    <dbReference type="NCBI Taxonomy" id="2978477"/>
    <lineage>
        <taxon>Bacteria</taxon>
        <taxon>Bacillati</taxon>
        <taxon>Bacillota</taxon>
        <taxon>Clostridia</taxon>
        <taxon>Eubacteriales</taxon>
        <taxon>Eubacteriaceae</taxon>
        <taxon>Eubacterium</taxon>
    </lineage>
</organism>
<reference evidence="1" key="1">
    <citation type="submission" date="2022-09" db="EMBL/GenBank/DDBJ databases">
        <title>Eubacterium sp. LFL-14 isolated from human feces.</title>
        <authorList>
            <person name="Liu F."/>
        </authorList>
    </citation>
    <scope>NUCLEOTIDE SEQUENCE</scope>
    <source>
        <strain evidence="1">LFL-14</strain>
    </source>
</reference>
<accession>A0ABT2LZJ6</accession>
<dbReference type="RefSeq" id="WP_260978208.1">
    <property type="nucleotide sequence ID" value="NZ_JAODBU010000002.1"/>
</dbReference>
<evidence type="ECO:0000313" key="1">
    <source>
        <dbReference type="EMBL" id="MCT7397772.1"/>
    </source>
</evidence>
<comment type="caution">
    <text evidence="1">The sequence shown here is derived from an EMBL/GenBank/DDBJ whole genome shotgun (WGS) entry which is preliminary data.</text>
</comment>
<name>A0ABT2LZJ6_9FIRM</name>
<evidence type="ECO:0000313" key="2">
    <source>
        <dbReference type="Proteomes" id="UP001431199"/>
    </source>
</evidence>
<sequence>MYKYIISYDGGILRDSSDHDYVYESYEEAEEEARLDKESFMDGWKANGCNYEEELFDIEIDEI</sequence>